<organism evidence="1 2">
    <name type="scientific">Coemansia furcata</name>
    <dbReference type="NCBI Taxonomy" id="417177"/>
    <lineage>
        <taxon>Eukaryota</taxon>
        <taxon>Fungi</taxon>
        <taxon>Fungi incertae sedis</taxon>
        <taxon>Zoopagomycota</taxon>
        <taxon>Kickxellomycotina</taxon>
        <taxon>Kickxellomycetes</taxon>
        <taxon>Kickxellales</taxon>
        <taxon>Kickxellaceae</taxon>
        <taxon>Coemansia</taxon>
    </lineage>
</organism>
<accession>A0ACC1LN50</accession>
<name>A0ACC1LN50_9FUNG</name>
<reference evidence="1" key="1">
    <citation type="submission" date="2022-07" db="EMBL/GenBank/DDBJ databases">
        <title>Phylogenomic reconstructions and comparative analyses of Kickxellomycotina fungi.</title>
        <authorList>
            <person name="Reynolds N.K."/>
            <person name="Stajich J.E."/>
            <person name="Barry K."/>
            <person name="Grigoriev I.V."/>
            <person name="Crous P."/>
            <person name="Smith M.E."/>
        </authorList>
    </citation>
    <scope>NUCLEOTIDE SEQUENCE</scope>
    <source>
        <strain evidence="1">CBS 102833</strain>
    </source>
</reference>
<evidence type="ECO:0000313" key="1">
    <source>
        <dbReference type="EMBL" id="KAJ2812096.1"/>
    </source>
</evidence>
<gene>
    <name evidence="1" type="ORF">H4S07_001632</name>
</gene>
<sequence>MGLALVLAEEYVREAEEEEECDGFSLVGWSHVEHSPQMPRGQPDLESKWRQEFLSLPMRSTRSRDVRMQQRLVSTGSTVCELEPPNTAVGKTIKAGGKHRSLLRRPVRWLKGIVGSWN</sequence>
<proteinExistence type="predicted"/>
<dbReference type="Proteomes" id="UP001140096">
    <property type="component" value="Unassembled WGS sequence"/>
</dbReference>
<protein>
    <submittedName>
        <fullName evidence="1">Uncharacterized protein</fullName>
    </submittedName>
</protein>
<dbReference type="EMBL" id="JANBUP010000292">
    <property type="protein sequence ID" value="KAJ2812096.1"/>
    <property type="molecule type" value="Genomic_DNA"/>
</dbReference>
<evidence type="ECO:0000313" key="2">
    <source>
        <dbReference type="Proteomes" id="UP001140096"/>
    </source>
</evidence>
<comment type="caution">
    <text evidence="1">The sequence shown here is derived from an EMBL/GenBank/DDBJ whole genome shotgun (WGS) entry which is preliminary data.</text>
</comment>
<keyword evidence="2" id="KW-1185">Reference proteome</keyword>